<sequence length="218" mass="24148">MEQYQLECNIQLQTQLMITMEELEQELLQQPKVLQQLWIVYQDRKECAHPWIEFQFNTTPGAVCDTVLRRMLESEVFTRFDDTLKMDAVLHVGCCTSSGCCGGVDGGRCDVLSRVDAVPHDTTHPTLRHATHKGCSDPLNFYTDTAVTQSACAVEQASRCGDGWMSKSTKGQGANNADGLQTCSQHTSGSSIQDSTVQRRSDTHSTKVEDSSTNNHGK</sequence>
<protein>
    <submittedName>
        <fullName evidence="2">Uncharacterized protein</fullName>
    </submittedName>
</protein>
<dbReference type="AlphaFoldDB" id="A0A146MEE2"/>
<feature type="compositionally biased region" description="Polar residues" evidence="1">
    <location>
        <begin position="171"/>
        <end position="196"/>
    </location>
</feature>
<proteinExistence type="predicted"/>
<name>A0A146MEE2_LYGHE</name>
<dbReference type="EMBL" id="GDHC01000516">
    <property type="protein sequence ID" value="JAQ18113.1"/>
    <property type="molecule type" value="Transcribed_RNA"/>
</dbReference>
<evidence type="ECO:0000256" key="1">
    <source>
        <dbReference type="SAM" id="MobiDB-lite"/>
    </source>
</evidence>
<accession>A0A146MEE2</accession>
<gene>
    <name evidence="2" type="ORF">g.34461</name>
</gene>
<evidence type="ECO:0000313" key="2">
    <source>
        <dbReference type="EMBL" id="JAQ18113.1"/>
    </source>
</evidence>
<organism evidence="2">
    <name type="scientific">Lygus hesperus</name>
    <name type="common">Western plant bug</name>
    <dbReference type="NCBI Taxonomy" id="30085"/>
    <lineage>
        <taxon>Eukaryota</taxon>
        <taxon>Metazoa</taxon>
        <taxon>Ecdysozoa</taxon>
        <taxon>Arthropoda</taxon>
        <taxon>Hexapoda</taxon>
        <taxon>Insecta</taxon>
        <taxon>Pterygota</taxon>
        <taxon>Neoptera</taxon>
        <taxon>Paraneoptera</taxon>
        <taxon>Hemiptera</taxon>
        <taxon>Heteroptera</taxon>
        <taxon>Panheteroptera</taxon>
        <taxon>Cimicomorpha</taxon>
        <taxon>Miridae</taxon>
        <taxon>Mirini</taxon>
        <taxon>Lygus</taxon>
    </lineage>
</organism>
<feature type="compositionally biased region" description="Basic and acidic residues" evidence="1">
    <location>
        <begin position="197"/>
        <end position="210"/>
    </location>
</feature>
<feature type="region of interest" description="Disordered" evidence="1">
    <location>
        <begin position="171"/>
        <end position="218"/>
    </location>
</feature>
<reference evidence="2" key="1">
    <citation type="journal article" date="2016" name="Gigascience">
        <title>De novo construction of an expanded transcriptome assembly for the western tarnished plant bug, Lygus hesperus.</title>
        <authorList>
            <person name="Tassone E.E."/>
            <person name="Geib S.M."/>
            <person name="Hall B."/>
            <person name="Fabrick J.A."/>
            <person name="Brent C.S."/>
            <person name="Hull J.J."/>
        </authorList>
    </citation>
    <scope>NUCLEOTIDE SEQUENCE</scope>
</reference>